<evidence type="ECO:0000313" key="2">
    <source>
        <dbReference type="Proteomes" id="UP001187192"/>
    </source>
</evidence>
<dbReference type="AlphaFoldDB" id="A0AA88DVX6"/>
<keyword evidence="2" id="KW-1185">Reference proteome</keyword>
<evidence type="ECO:0000313" key="1">
    <source>
        <dbReference type="EMBL" id="GMN60299.1"/>
    </source>
</evidence>
<reference evidence="1" key="1">
    <citation type="submission" date="2023-07" db="EMBL/GenBank/DDBJ databases">
        <title>draft genome sequence of fig (Ficus carica).</title>
        <authorList>
            <person name="Takahashi T."/>
            <person name="Nishimura K."/>
        </authorList>
    </citation>
    <scope>NUCLEOTIDE SEQUENCE</scope>
</reference>
<dbReference type="EMBL" id="BTGU01000097">
    <property type="protein sequence ID" value="GMN60299.1"/>
    <property type="molecule type" value="Genomic_DNA"/>
</dbReference>
<comment type="caution">
    <text evidence="1">The sequence shown here is derived from an EMBL/GenBank/DDBJ whole genome shotgun (WGS) entry which is preliminary data.</text>
</comment>
<name>A0AA88DVX6_FICCA</name>
<protein>
    <submittedName>
        <fullName evidence="1">Uncharacterized protein</fullName>
    </submittedName>
</protein>
<dbReference type="Proteomes" id="UP001187192">
    <property type="component" value="Unassembled WGS sequence"/>
</dbReference>
<sequence>MPKFFGTTLDVIAWPDQSCKVTLRRVTCKREAPRSDADTGGVSVIGITMLKSVRVLMSKWRDRVLTRKNCPYLK</sequence>
<organism evidence="1 2">
    <name type="scientific">Ficus carica</name>
    <name type="common">Common fig</name>
    <dbReference type="NCBI Taxonomy" id="3494"/>
    <lineage>
        <taxon>Eukaryota</taxon>
        <taxon>Viridiplantae</taxon>
        <taxon>Streptophyta</taxon>
        <taxon>Embryophyta</taxon>
        <taxon>Tracheophyta</taxon>
        <taxon>Spermatophyta</taxon>
        <taxon>Magnoliopsida</taxon>
        <taxon>eudicotyledons</taxon>
        <taxon>Gunneridae</taxon>
        <taxon>Pentapetalae</taxon>
        <taxon>rosids</taxon>
        <taxon>fabids</taxon>
        <taxon>Rosales</taxon>
        <taxon>Moraceae</taxon>
        <taxon>Ficeae</taxon>
        <taxon>Ficus</taxon>
    </lineage>
</organism>
<gene>
    <name evidence="1" type="ORF">TIFTF001_029389</name>
</gene>
<accession>A0AA88DVX6</accession>
<proteinExistence type="predicted"/>